<accession>A0A3M0KYJ0</accession>
<dbReference type="AlphaFoldDB" id="A0A3M0KYJ0"/>
<sequence length="144" mass="15990">MNWQQKNSTSKKIQRRDLASLDANCDSEIINWSKVKGLAVTVFLPWASIAKALGEPAHLECWVAKQANLPSNALAGLLSNEEVTRQATLQNGAAINYLLLHGHRCEEFEGLCCFNQSMKAEDVHKTIQSIRGMVNDIKKRLVTG</sequence>
<dbReference type="SUPFAM" id="SSF58069">
    <property type="entry name" value="Virus ectodomain"/>
    <property type="match status" value="1"/>
</dbReference>
<keyword evidence="2" id="KW-1185">Reference proteome</keyword>
<protein>
    <submittedName>
        <fullName evidence="1">Uncharacterized protein</fullName>
    </submittedName>
</protein>
<dbReference type="OrthoDB" id="9838443at2759"/>
<dbReference type="EMBL" id="QRBI01000097">
    <property type="protein sequence ID" value="RMC18213.1"/>
    <property type="molecule type" value="Genomic_DNA"/>
</dbReference>
<reference evidence="1 2" key="1">
    <citation type="submission" date="2018-07" db="EMBL/GenBank/DDBJ databases">
        <title>A high quality draft genome assembly of the barn swallow (H. rustica rustica).</title>
        <authorList>
            <person name="Formenti G."/>
            <person name="Chiara M."/>
            <person name="Poveda L."/>
            <person name="Francoijs K.-J."/>
            <person name="Bonisoli-Alquati A."/>
            <person name="Canova L."/>
            <person name="Gianfranceschi L."/>
            <person name="Horner D.S."/>
            <person name="Saino N."/>
        </authorList>
    </citation>
    <scope>NUCLEOTIDE SEQUENCE [LARGE SCALE GENOMIC DNA]</scope>
    <source>
        <strain evidence="1">Chelidonia</strain>
        <tissue evidence="1">Blood</tissue>
    </source>
</reference>
<dbReference type="Gene3D" id="1.10.287.210">
    <property type="match status" value="1"/>
</dbReference>
<organism evidence="1 2">
    <name type="scientific">Hirundo rustica rustica</name>
    <dbReference type="NCBI Taxonomy" id="333673"/>
    <lineage>
        <taxon>Eukaryota</taxon>
        <taxon>Metazoa</taxon>
        <taxon>Chordata</taxon>
        <taxon>Craniata</taxon>
        <taxon>Vertebrata</taxon>
        <taxon>Euteleostomi</taxon>
        <taxon>Archelosauria</taxon>
        <taxon>Archosauria</taxon>
        <taxon>Dinosauria</taxon>
        <taxon>Saurischia</taxon>
        <taxon>Theropoda</taxon>
        <taxon>Coelurosauria</taxon>
        <taxon>Aves</taxon>
        <taxon>Neognathae</taxon>
        <taxon>Neoaves</taxon>
        <taxon>Telluraves</taxon>
        <taxon>Australaves</taxon>
        <taxon>Passeriformes</taxon>
        <taxon>Sylvioidea</taxon>
        <taxon>Hirundinidae</taxon>
        <taxon>Hirundo</taxon>
    </lineage>
</organism>
<comment type="caution">
    <text evidence="1">The sequence shown here is derived from an EMBL/GenBank/DDBJ whole genome shotgun (WGS) entry which is preliminary data.</text>
</comment>
<dbReference type="Proteomes" id="UP000269221">
    <property type="component" value="Unassembled WGS sequence"/>
</dbReference>
<evidence type="ECO:0000313" key="1">
    <source>
        <dbReference type="EMBL" id="RMC18213.1"/>
    </source>
</evidence>
<proteinExistence type="predicted"/>
<evidence type="ECO:0000313" key="2">
    <source>
        <dbReference type="Proteomes" id="UP000269221"/>
    </source>
</evidence>
<name>A0A3M0KYJ0_HIRRU</name>
<gene>
    <name evidence="1" type="ORF">DUI87_05094</name>
</gene>